<proteinExistence type="predicted"/>
<accession>A0A1A6GP30</accession>
<dbReference type="GO" id="GO:0035269">
    <property type="term" value="P:protein O-linked glycosylation via mannose"/>
    <property type="evidence" value="ECO:0007669"/>
    <property type="project" value="TreeGrafter"/>
</dbReference>
<dbReference type="PANTHER" id="PTHR44227">
    <property type="match status" value="1"/>
</dbReference>
<feature type="transmembrane region" description="Helical" evidence="3">
    <location>
        <begin position="112"/>
        <end position="133"/>
    </location>
</feature>
<name>A0A1A6GP30_NEOLE</name>
<dbReference type="GO" id="GO:0000030">
    <property type="term" value="F:mannosyltransferase activity"/>
    <property type="evidence" value="ECO:0007669"/>
    <property type="project" value="TreeGrafter"/>
</dbReference>
<evidence type="ECO:0000313" key="4">
    <source>
        <dbReference type="EMBL" id="OBS68053.1"/>
    </source>
</evidence>
<keyword evidence="1" id="KW-0677">Repeat</keyword>
<reference evidence="4 5" key="1">
    <citation type="submission" date="2016-06" db="EMBL/GenBank/DDBJ databases">
        <title>The Draft Genome Sequence and Annotation of the Desert Woodrat Neotoma lepida.</title>
        <authorList>
            <person name="Campbell M."/>
            <person name="Oakeson K.F."/>
            <person name="Yandell M."/>
            <person name="Halpert J.R."/>
            <person name="Dearing D."/>
        </authorList>
    </citation>
    <scope>NUCLEOTIDE SEQUENCE [LARGE SCALE GENOMIC DNA]</scope>
    <source>
        <strain evidence="4">417</strain>
        <tissue evidence="4">Liver</tissue>
    </source>
</reference>
<sequence length="142" mass="15962">MAELDADLDHIIPSSVLPPFWAKLVVGFVSLVCFARSYDGDFVFDDSEAIVNNKDLQSDTPLGDLWHHDFWGSRLSSNTSHKSYRPLTVLTFRINYYLSGGFYPVGFHVVNILLHGGISILMLDVFSVLFGGLQYTSDEQQQ</sequence>
<gene>
    <name evidence="4" type="ORF">A6R68_03406</name>
</gene>
<evidence type="ECO:0000256" key="3">
    <source>
        <dbReference type="SAM" id="Phobius"/>
    </source>
</evidence>
<dbReference type="Proteomes" id="UP000092124">
    <property type="component" value="Unassembled WGS sequence"/>
</dbReference>
<dbReference type="InterPro" id="IPR052346">
    <property type="entry name" value="O-mannosyl-transferase_TMTC"/>
</dbReference>
<comment type="caution">
    <text evidence="4">The sequence shown here is derived from an EMBL/GenBank/DDBJ whole genome shotgun (WGS) entry which is preliminary data.</text>
</comment>
<feature type="transmembrane region" description="Helical" evidence="3">
    <location>
        <begin position="20"/>
        <end position="38"/>
    </location>
</feature>
<keyword evidence="3" id="KW-1133">Transmembrane helix</keyword>
<evidence type="ECO:0000256" key="1">
    <source>
        <dbReference type="ARBA" id="ARBA00022737"/>
    </source>
</evidence>
<dbReference type="STRING" id="56216.A0A1A6GP30"/>
<organism evidence="4 5">
    <name type="scientific">Neotoma lepida</name>
    <name type="common">Desert woodrat</name>
    <dbReference type="NCBI Taxonomy" id="56216"/>
    <lineage>
        <taxon>Eukaryota</taxon>
        <taxon>Metazoa</taxon>
        <taxon>Chordata</taxon>
        <taxon>Craniata</taxon>
        <taxon>Vertebrata</taxon>
        <taxon>Euteleostomi</taxon>
        <taxon>Mammalia</taxon>
        <taxon>Eutheria</taxon>
        <taxon>Euarchontoglires</taxon>
        <taxon>Glires</taxon>
        <taxon>Rodentia</taxon>
        <taxon>Myomorpha</taxon>
        <taxon>Muroidea</taxon>
        <taxon>Cricetidae</taxon>
        <taxon>Neotominae</taxon>
        <taxon>Neotoma</taxon>
    </lineage>
</organism>
<keyword evidence="3" id="KW-0812">Transmembrane</keyword>
<evidence type="ECO:0008006" key="6">
    <source>
        <dbReference type="Google" id="ProtNLM"/>
    </source>
</evidence>
<keyword evidence="5" id="KW-1185">Reference proteome</keyword>
<evidence type="ECO:0000256" key="2">
    <source>
        <dbReference type="ARBA" id="ARBA00022803"/>
    </source>
</evidence>
<dbReference type="AlphaFoldDB" id="A0A1A6GP30"/>
<dbReference type="GO" id="GO:0005783">
    <property type="term" value="C:endoplasmic reticulum"/>
    <property type="evidence" value="ECO:0007669"/>
    <property type="project" value="TreeGrafter"/>
</dbReference>
<dbReference type="OrthoDB" id="19588at2759"/>
<dbReference type="EMBL" id="LZPO01076189">
    <property type="protein sequence ID" value="OBS68053.1"/>
    <property type="molecule type" value="Genomic_DNA"/>
</dbReference>
<protein>
    <recommendedName>
        <fullName evidence="6">Transmembrane and TPR repeat-containing protein 4</fullName>
    </recommendedName>
</protein>
<dbReference type="PANTHER" id="PTHR44227:SF3">
    <property type="entry name" value="PROTEIN O-MANNOSYL-TRANSFERASE TMTC4"/>
    <property type="match status" value="1"/>
</dbReference>
<keyword evidence="3" id="KW-0472">Membrane</keyword>
<dbReference type="GO" id="GO:0030968">
    <property type="term" value="P:endoplasmic reticulum unfolded protein response"/>
    <property type="evidence" value="ECO:0007669"/>
    <property type="project" value="TreeGrafter"/>
</dbReference>
<evidence type="ECO:0000313" key="5">
    <source>
        <dbReference type="Proteomes" id="UP000092124"/>
    </source>
</evidence>
<keyword evidence="2" id="KW-0802">TPR repeat</keyword>